<dbReference type="AlphaFoldDB" id="A0A1H3WE34"/>
<sequence>MDVKLAEEIIACLPQGRIKYFYFKDRYALTLLGHYCNSGRPVGALRQSHMRRLLDKPLVRELLGSCGDGIARPEVLSSYWPERFHCYTLSLGLWGSERKSSWYQTSRAGRNLVLQLNFSNEHDRLYRKLKVDADASPFGFAGHPTSKLRNTLAWSRIDLDLESDTALIEEVQNDWLREASWLFRHAKQCLAAKPGPRRRRWCETFSPEQTVEYFEKAIAPHLGHWSEAMLAATVEFLLTEIGIHRIFYHSWETGCKVKNCRPPRSVYSTLPEKFCFRRVSSGPQFLYDDKSSRRKMRKIGNQQWYLLDFTEELPSNEKQQTAQSYCA</sequence>
<dbReference type="RefSeq" id="WP_091385335.1">
    <property type="nucleotide sequence ID" value="NZ_FNQO01000001.1"/>
</dbReference>
<dbReference type="Proteomes" id="UP000198658">
    <property type="component" value="Unassembled WGS sequence"/>
</dbReference>
<name>A0A1H3WE34_9GAMM</name>
<proteinExistence type="predicted"/>
<gene>
    <name evidence="1" type="ORF">SAMN05216562_0778</name>
</gene>
<keyword evidence="2" id="KW-1185">Reference proteome</keyword>
<dbReference type="OrthoDB" id="975289at2"/>
<evidence type="ECO:0000313" key="2">
    <source>
        <dbReference type="Proteomes" id="UP000198658"/>
    </source>
</evidence>
<dbReference type="EMBL" id="FNQO01000001">
    <property type="protein sequence ID" value="SDZ85345.1"/>
    <property type="molecule type" value="Genomic_DNA"/>
</dbReference>
<evidence type="ECO:0000313" key="1">
    <source>
        <dbReference type="EMBL" id="SDZ85345.1"/>
    </source>
</evidence>
<reference evidence="2" key="1">
    <citation type="submission" date="2016-10" db="EMBL/GenBank/DDBJ databases">
        <authorList>
            <person name="Varghese N."/>
            <person name="Submissions S."/>
        </authorList>
    </citation>
    <scope>NUCLEOTIDE SEQUENCE [LARGE SCALE GENOMIC DNA]</scope>
    <source>
        <strain evidence="2">CGMCC 1.10657</strain>
    </source>
</reference>
<accession>A0A1H3WE34</accession>
<organism evidence="1 2">
    <name type="scientific">Microbulbifer marinus</name>
    <dbReference type="NCBI Taxonomy" id="658218"/>
    <lineage>
        <taxon>Bacteria</taxon>
        <taxon>Pseudomonadati</taxon>
        <taxon>Pseudomonadota</taxon>
        <taxon>Gammaproteobacteria</taxon>
        <taxon>Cellvibrionales</taxon>
        <taxon>Microbulbiferaceae</taxon>
        <taxon>Microbulbifer</taxon>
    </lineage>
</organism>
<protein>
    <submittedName>
        <fullName evidence="1">Uncharacterized protein</fullName>
    </submittedName>
</protein>
<dbReference type="STRING" id="658218.SAMN05216562_0778"/>